<evidence type="ECO:0000313" key="9">
    <source>
        <dbReference type="EMBL" id="MFD2871504.1"/>
    </source>
</evidence>
<feature type="domain" description="DUF4131" evidence="8">
    <location>
        <begin position="37"/>
        <end position="195"/>
    </location>
</feature>
<feature type="transmembrane region" description="Helical" evidence="6">
    <location>
        <begin position="359"/>
        <end position="379"/>
    </location>
</feature>
<feature type="transmembrane region" description="Helical" evidence="6">
    <location>
        <begin position="336"/>
        <end position="352"/>
    </location>
</feature>
<organism evidence="9 10">
    <name type="scientific">Mucilaginibacter ximonensis</name>
    <dbReference type="NCBI Taxonomy" id="538021"/>
    <lineage>
        <taxon>Bacteria</taxon>
        <taxon>Pseudomonadati</taxon>
        <taxon>Bacteroidota</taxon>
        <taxon>Sphingobacteriia</taxon>
        <taxon>Sphingobacteriales</taxon>
        <taxon>Sphingobacteriaceae</taxon>
        <taxon>Mucilaginibacter</taxon>
    </lineage>
</organism>
<keyword evidence="10" id="KW-1185">Reference proteome</keyword>
<comment type="caution">
    <text evidence="9">The sequence shown here is derived from an EMBL/GenBank/DDBJ whole genome shotgun (WGS) entry which is preliminary data.</text>
</comment>
<feature type="transmembrane region" description="Helical" evidence="6">
    <location>
        <begin position="262"/>
        <end position="285"/>
    </location>
</feature>
<feature type="domain" description="ComEC/Rec2-related protein" evidence="7">
    <location>
        <begin position="240"/>
        <end position="352"/>
    </location>
</feature>
<feature type="transmembrane region" description="Helical" evidence="6">
    <location>
        <begin position="9"/>
        <end position="27"/>
    </location>
</feature>
<evidence type="ECO:0000256" key="2">
    <source>
        <dbReference type="ARBA" id="ARBA00022475"/>
    </source>
</evidence>
<dbReference type="InterPro" id="IPR004477">
    <property type="entry name" value="ComEC_N"/>
</dbReference>
<dbReference type="InterPro" id="IPR025405">
    <property type="entry name" value="DUF4131"/>
</dbReference>
<keyword evidence="5 6" id="KW-0472">Membrane</keyword>
<gene>
    <name evidence="9" type="ORF">ACFS5N_03420</name>
</gene>
<name>A0ABW5Y957_9SPHI</name>
<keyword evidence="2" id="KW-1003">Cell membrane</keyword>
<evidence type="ECO:0000259" key="8">
    <source>
        <dbReference type="Pfam" id="PF13567"/>
    </source>
</evidence>
<evidence type="ECO:0000256" key="5">
    <source>
        <dbReference type="ARBA" id="ARBA00023136"/>
    </source>
</evidence>
<feature type="transmembrane region" description="Helical" evidence="6">
    <location>
        <begin position="65"/>
        <end position="86"/>
    </location>
</feature>
<evidence type="ECO:0000313" key="10">
    <source>
        <dbReference type="Proteomes" id="UP001597557"/>
    </source>
</evidence>
<dbReference type="PANTHER" id="PTHR30619">
    <property type="entry name" value="DNA INTERNALIZATION/COMPETENCE PROTEIN COMEC/REC2"/>
    <property type="match status" value="1"/>
</dbReference>
<dbReference type="NCBIfam" id="TIGR00360">
    <property type="entry name" value="ComEC_N-term"/>
    <property type="match status" value="1"/>
</dbReference>
<comment type="subcellular location">
    <subcellularLocation>
        <location evidence="1">Cell membrane</location>
        <topology evidence="1">Multi-pass membrane protein</topology>
    </subcellularLocation>
</comment>
<dbReference type="Proteomes" id="UP001597557">
    <property type="component" value="Unassembled WGS sequence"/>
</dbReference>
<proteinExistence type="predicted"/>
<dbReference type="Pfam" id="PF13567">
    <property type="entry name" value="DUF4131"/>
    <property type="match status" value="1"/>
</dbReference>
<feature type="transmembrane region" description="Helical" evidence="6">
    <location>
        <begin position="297"/>
        <end position="330"/>
    </location>
</feature>
<dbReference type="PANTHER" id="PTHR30619:SF1">
    <property type="entry name" value="RECOMBINATION PROTEIN 2"/>
    <property type="match status" value="1"/>
</dbReference>
<protein>
    <submittedName>
        <fullName evidence="9">ComEC/Rec2 family competence protein</fullName>
    </submittedName>
</protein>
<reference evidence="10" key="1">
    <citation type="journal article" date="2019" name="Int. J. Syst. Evol. Microbiol.">
        <title>The Global Catalogue of Microorganisms (GCM) 10K type strain sequencing project: providing services to taxonomists for standard genome sequencing and annotation.</title>
        <authorList>
            <consortium name="The Broad Institute Genomics Platform"/>
            <consortium name="The Broad Institute Genome Sequencing Center for Infectious Disease"/>
            <person name="Wu L."/>
            <person name="Ma J."/>
        </authorList>
    </citation>
    <scope>NUCLEOTIDE SEQUENCE [LARGE SCALE GENOMIC DNA]</scope>
    <source>
        <strain evidence="10">KCTC 22437</strain>
    </source>
</reference>
<dbReference type="RefSeq" id="WP_377182253.1">
    <property type="nucleotide sequence ID" value="NZ_JBHUPD010000001.1"/>
</dbReference>
<evidence type="ECO:0000256" key="3">
    <source>
        <dbReference type="ARBA" id="ARBA00022692"/>
    </source>
</evidence>
<evidence type="ECO:0000256" key="4">
    <source>
        <dbReference type="ARBA" id="ARBA00022989"/>
    </source>
</evidence>
<dbReference type="InterPro" id="IPR052159">
    <property type="entry name" value="Competence_DNA_uptake"/>
</dbReference>
<sequence>MIANHKGEIPFIVLLLPFLAGIWLGLFLSSALFLYWVIIPLAILNSIFITLNFGYTQLRLYKSKWIGGLLIHLILFFAGWFCVIGNNELNQAAHFSKHPSQQLIARINSEPNLKNGLVRFTAHIEALENQKHLSPSTGTLLIAIKDSAAVQLKYGDVLLIPSSYTTVDPPFNRAEFNYKRYLANQNIYQQSFLYAGQYKVLAHDQGNTVIAYALKLRQHLVRKLKNNIHDTSAVNVASTLILGYKADLSNELLQAYSKTGTIHILSVSGGHVAIIYLMLNILLGFMGRYKRGKAIKAVLIISLIWYYALLTGFSPAVCRAAVMISLIIMGKTYSRYINTLNILAVSAFFLLLSLSRPKLFCLPAYFIFCCRRCLLYRLFWAGYWRNLS</sequence>
<feature type="transmembrane region" description="Helical" evidence="6">
    <location>
        <begin position="33"/>
        <end position="53"/>
    </location>
</feature>
<evidence type="ECO:0000259" key="7">
    <source>
        <dbReference type="Pfam" id="PF03772"/>
    </source>
</evidence>
<dbReference type="EMBL" id="JBHUPD010000001">
    <property type="protein sequence ID" value="MFD2871504.1"/>
    <property type="molecule type" value="Genomic_DNA"/>
</dbReference>
<evidence type="ECO:0000256" key="6">
    <source>
        <dbReference type="SAM" id="Phobius"/>
    </source>
</evidence>
<accession>A0ABW5Y957</accession>
<dbReference type="Pfam" id="PF03772">
    <property type="entry name" value="Competence"/>
    <property type="match status" value="1"/>
</dbReference>
<evidence type="ECO:0000256" key="1">
    <source>
        <dbReference type="ARBA" id="ARBA00004651"/>
    </source>
</evidence>
<keyword evidence="4 6" id="KW-1133">Transmembrane helix</keyword>
<keyword evidence="3 6" id="KW-0812">Transmembrane</keyword>